<feature type="transmembrane region" description="Helical" evidence="2">
    <location>
        <begin position="320"/>
        <end position="338"/>
    </location>
</feature>
<feature type="transmembrane region" description="Helical" evidence="2">
    <location>
        <begin position="173"/>
        <end position="191"/>
    </location>
</feature>
<evidence type="ECO:0008006" key="5">
    <source>
        <dbReference type="Google" id="ProtNLM"/>
    </source>
</evidence>
<dbReference type="EMBL" id="JACKVK010000008">
    <property type="protein sequence ID" value="MCV7422152.1"/>
    <property type="molecule type" value="Genomic_DNA"/>
</dbReference>
<keyword evidence="2" id="KW-1133">Transmembrane helix</keyword>
<protein>
    <recommendedName>
        <fullName evidence="5">4-amino-4-deoxy-L-arabinose transferase</fullName>
    </recommendedName>
</protein>
<evidence type="ECO:0000256" key="1">
    <source>
        <dbReference type="SAM" id="MobiDB-lite"/>
    </source>
</evidence>
<feature type="region of interest" description="Disordered" evidence="1">
    <location>
        <begin position="1"/>
        <end position="27"/>
    </location>
</feature>
<feature type="transmembrane region" description="Helical" evidence="2">
    <location>
        <begin position="33"/>
        <end position="53"/>
    </location>
</feature>
<accession>A0A9X3C3I3</accession>
<dbReference type="RefSeq" id="WP_263996895.1">
    <property type="nucleotide sequence ID" value="NZ_JACKVK010000008.1"/>
</dbReference>
<comment type="caution">
    <text evidence="3">The sequence shown here is derived from an EMBL/GenBank/DDBJ whole genome shotgun (WGS) entry which is preliminary data.</text>
</comment>
<evidence type="ECO:0000313" key="4">
    <source>
        <dbReference type="Proteomes" id="UP001141629"/>
    </source>
</evidence>
<feature type="transmembrane region" description="Helical" evidence="2">
    <location>
        <begin position="350"/>
        <end position="373"/>
    </location>
</feature>
<name>A0A9X3C3I3_9MYCO</name>
<keyword evidence="2" id="KW-0812">Transmembrane</keyword>
<proteinExistence type="predicted"/>
<organism evidence="3 4">
    <name type="scientific">Mycobacterium yunnanensis</name>
    <dbReference type="NCBI Taxonomy" id="368477"/>
    <lineage>
        <taxon>Bacteria</taxon>
        <taxon>Bacillati</taxon>
        <taxon>Actinomycetota</taxon>
        <taxon>Actinomycetes</taxon>
        <taxon>Mycobacteriales</taxon>
        <taxon>Mycobacteriaceae</taxon>
        <taxon>Mycobacterium</taxon>
    </lineage>
</organism>
<sequence length="631" mass="66159">MTSTGVTATDADGGLDLSAAPSAETPRGRRGHWAAVLWPGAAALVTCLVWTVLESTRLGIPAPFEDAAMLFRYADNLAAGWGIAWNAGQAPGVTDGATDLGFVLLLAPLTLLGLSTAAAAVVVNLAAVFGIGATFGVLNARLWRRSRALPIALAALVGGGPVDRYVLSGFSPPVLGLLLLGAFTLAALAPLAATARGATVGLVAAGAVAGLAGWWRPEAFAFGPLVVIFGMLLTAGARRRVFTLPLVGCVVVPFAAFVAGWIGFRIGYFGQLLPTSAVMKSGSLHPENILFSLQFYGSLLLPVIGALIAVALGRGRDRNWWVAGVVLATPLLWVNAALPDYFWDKIGVSVAPTIANVATVVVFVPVVVALAVVGRRDRSWLFPVALVLFSTSWIVIGTTLNWWGRMQWPLVPVLAALAASHVVDAWARTPRVTAEHPVRGRAVPKMVLAALACIGVVPFHLPAGSYFESPFQTSVSAALGAVDTSRVRIATTEAGLIPLAVSGAALDTYGHNDRAIAATQGSALASRLDEFRPNVLALHGLPPDPVSLADCTPERQRGVTKFTERWSEMVSEIYRSAQRQGLVLERLSETTPCETWSVWLAPDVDPQVRQAVDGLVMPGTDVPVGARGQGS</sequence>
<keyword evidence="2" id="KW-0472">Membrane</keyword>
<reference evidence="3" key="1">
    <citation type="submission" date="2020-07" db="EMBL/GenBank/DDBJ databases">
        <authorList>
            <person name="Pettersson B.M.F."/>
            <person name="Behra P.R.K."/>
            <person name="Ramesh M."/>
            <person name="Das S."/>
            <person name="Dasgupta S."/>
            <person name="Kirsebom L.A."/>
        </authorList>
    </citation>
    <scope>NUCLEOTIDE SEQUENCE</scope>
    <source>
        <strain evidence="3">DSM 44838</strain>
    </source>
</reference>
<feature type="transmembrane region" description="Helical" evidence="2">
    <location>
        <begin position="221"/>
        <end position="237"/>
    </location>
</feature>
<feature type="transmembrane region" description="Helical" evidence="2">
    <location>
        <begin position="111"/>
        <end position="136"/>
    </location>
</feature>
<gene>
    <name evidence="3" type="ORF">H7K45_16505</name>
</gene>
<dbReference type="AlphaFoldDB" id="A0A9X3C3I3"/>
<evidence type="ECO:0000313" key="3">
    <source>
        <dbReference type="EMBL" id="MCV7422152.1"/>
    </source>
</evidence>
<feature type="transmembrane region" description="Helical" evidence="2">
    <location>
        <begin position="289"/>
        <end position="313"/>
    </location>
</feature>
<keyword evidence="4" id="KW-1185">Reference proteome</keyword>
<evidence type="ECO:0000256" key="2">
    <source>
        <dbReference type="SAM" id="Phobius"/>
    </source>
</evidence>
<reference evidence="3" key="2">
    <citation type="journal article" date="2022" name="BMC Genomics">
        <title>Comparative genome analysis of mycobacteria focusing on tRNA and non-coding RNA.</title>
        <authorList>
            <person name="Behra P.R.K."/>
            <person name="Pettersson B.M.F."/>
            <person name="Ramesh M."/>
            <person name="Das S."/>
            <person name="Dasgupta S."/>
            <person name="Kirsebom L.A."/>
        </authorList>
    </citation>
    <scope>NUCLEOTIDE SEQUENCE</scope>
    <source>
        <strain evidence="3">DSM 44838</strain>
    </source>
</reference>
<dbReference type="Proteomes" id="UP001141629">
    <property type="component" value="Unassembled WGS sequence"/>
</dbReference>
<feature type="transmembrane region" description="Helical" evidence="2">
    <location>
        <begin position="244"/>
        <end position="269"/>
    </location>
</feature>
<feature type="transmembrane region" description="Helical" evidence="2">
    <location>
        <begin position="380"/>
        <end position="403"/>
    </location>
</feature>